<sequence length="62" mass="6533">MAESVPLRIGGVQRRGRFVVEEAVDSEGVAASHIYHTRVSYRDCCGDGSGSVCCDASVKSTA</sequence>
<protein>
    <submittedName>
        <fullName evidence="1">Uncharacterized protein</fullName>
    </submittedName>
</protein>
<evidence type="ECO:0000313" key="2">
    <source>
        <dbReference type="Proteomes" id="UP000007800"/>
    </source>
</evidence>
<accession>C5LYI4</accession>
<dbReference type="EMBL" id="GG686808">
    <property type="protein sequence ID" value="EEQ98222.1"/>
    <property type="molecule type" value="Genomic_DNA"/>
</dbReference>
<reference evidence="1 2" key="1">
    <citation type="submission" date="2008-07" db="EMBL/GenBank/DDBJ databases">
        <authorList>
            <person name="El-Sayed N."/>
            <person name="Caler E."/>
            <person name="Inman J."/>
            <person name="Amedeo P."/>
            <person name="Hass B."/>
            <person name="Wortman J."/>
        </authorList>
    </citation>
    <scope>NUCLEOTIDE SEQUENCE [LARGE SCALE GENOMIC DNA]</scope>
    <source>
        <strain evidence="2">ATCC 50983 / TXsc</strain>
    </source>
</reference>
<feature type="non-terminal residue" evidence="1">
    <location>
        <position position="62"/>
    </location>
</feature>
<dbReference type="RefSeq" id="XP_002765505.1">
    <property type="nucleotide sequence ID" value="XM_002765459.1"/>
</dbReference>
<proteinExistence type="predicted"/>
<dbReference type="Proteomes" id="UP000007800">
    <property type="component" value="Unassembled WGS sequence"/>
</dbReference>
<dbReference type="GeneID" id="9040664"/>
<dbReference type="AlphaFoldDB" id="C5LYI4"/>
<organism evidence="2">
    <name type="scientific">Perkinsus marinus (strain ATCC 50983 / TXsc)</name>
    <dbReference type="NCBI Taxonomy" id="423536"/>
    <lineage>
        <taxon>Eukaryota</taxon>
        <taxon>Sar</taxon>
        <taxon>Alveolata</taxon>
        <taxon>Perkinsozoa</taxon>
        <taxon>Perkinsea</taxon>
        <taxon>Perkinsida</taxon>
        <taxon>Perkinsidae</taxon>
        <taxon>Perkinsus</taxon>
    </lineage>
</organism>
<evidence type="ECO:0000313" key="1">
    <source>
        <dbReference type="EMBL" id="EEQ98222.1"/>
    </source>
</evidence>
<name>C5LYI4_PERM5</name>
<keyword evidence="2" id="KW-1185">Reference proteome</keyword>
<gene>
    <name evidence="1" type="ORF">Pmar_PMAR002041</name>
</gene>
<dbReference type="InParanoid" id="C5LYI4"/>